<comment type="caution">
    <text evidence="2">The sequence shown here is derived from an EMBL/GenBank/DDBJ whole genome shotgun (WGS) entry which is preliminary data.</text>
</comment>
<keyword evidence="3" id="KW-1185">Reference proteome</keyword>
<evidence type="ECO:0000313" key="2">
    <source>
        <dbReference type="EMBL" id="VEL12702.1"/>
    </source>
</evidence>
<sequence>MFKAIEPEFNSDAGKSGEINANSGEPSRMADNFAADNASLNAPDAMRNVGVKWNAELATTESKVLPTIGMTSHIDEASFV</sequence>
<dbReference type="EMBL" id="CAAALY010015566">
    <property type="protein sequence ID" value="VEL12702.1"/>
    <property type="molecule type" value="Genomic_DNA"/>
</dbReference>
<protein>
    <submittedName>
        <fullName evidence="2">Uncharacterized protein</fullName>
    </submittedName>
</protein>
<evidence type="ECO:0000313" key="3">
    <source>
        <dbReference type="Proteomes" id="UP000784294"/>
    </source>
</evidence>
<accession>A0A448WIP1</accession>
<dbReference type="Proteomes" id="UP000784294">
    <property type="component" value="Unassembled WGS sequence"/>
</dbReference>
<proteinExistence type="predicted"/>
<dbReference type="AlphaFoldDB" id="A0A448WIP1"/>
<gene>
    <name evidence="2" type="ORF">PXEA_LOCUS6142</name>
</gene>
<reference evidence="2" key="1">
    <citation type="submission" date="2018-11" db="EMBL/GenBank/DDBJ databases">
        <authorList>
            <consortium name="Pathogen Informatics"/>
        </authorList>
    </citation>
    <scope>NUCLEOTIDE SEQUENCE</scope>
</reference>
<organism evidence="2 3">
    <name type="scientific">Protopolystoma xenopodis</name>
    <dbReference type="NCBI Taxonomy" id="117903"/>
    <lineage>
        <taxon>Eukaryota</taxon>
        <taxon>Metazoa</taxon>
        <taxon>Spiralia</taxon>
        <taxon>Lophotrochozoa</taxon>
        <taxon>Platyhelminthes</taxon>
        <taxon>Monogenea</taxon>
        <taxon>Polyopisthocotylea</taxon>
        <taxon>Polystomatidea</taxon>
        <taxon>Polystomatidae</taxon>
        <taxon>Protopolystoma</taxon>
    </lineage>
</organism>
<feature type="region of interest" description="Disordered" evidence="1">
    <location>
        <begin position="1"/>
        <end position="36"/>
    </location>
</feature>
<evidence type="ECO:0000256" key="1">
    <source>
        <dbReference type="SAM" id="MobiDB-lite"/>
    </source>
</evidence>
<name>A0A448WIP1_9PLAT</name>